<dbReference type="InParanoid" id="A0A2V0P7S6"/>
<proteinExistence type="predicted"/>
<sequence length="414" mass="42148">MMMRVQMGGAASKSTRCAVPEGRDRGLVGPSPPPARLAAPSEPLSLSLGPLPPGRRRLQKRWHRRKNGVALARGPGGVGVPTGPLCVCWEGFEEAPDARRQRRAGKGRPPRVAWRRAGARRLQGGRLCRGALGFRRGALGGAPRLGGSTLIVLPSARTKVVAPAHARAKRGAGRPAGRRLAEEVGRRGPWQKGGQSWGLMPREGLGSVPARAPAAFKTHGGGGGGGGAHARANPGAATAGLVKGAQENVRPRPRGRAGVGRAGAGRGARACPPAAPRQKVPRRAEGVQKGGVARAARPGTGPGAGVAGCARPWRLEWSKTFRLLLLAGGGGCRQNWRGASGPLTGGGLRGGRCGGAGGACAAGRPPGPPLWLGGGAVGRSFAKGRAGQNAGGGRLLAGRPFCIVEWNHSRGCEG</sequence>
<comment type="caution">
    <text evidence="2">The sequence shown here is derived from an EMBL/GenBank/DDBJ whole genome shotgun (WGS) entry which is preliminary data.</text>
</comment>
<reference evidence="2 3" key="1">
    <citation type="journal article" date="2018" name="Sci. Rep.">
        <title>Raphidocelis subcapitata (=Pseudokirchneriella subcapitata) provides an insight into genome evolution and environmental adaptations in the Sphaeropleales.</title>
        <authorList>
            <person name="Suzuki S."/>
            <person name="Yamaguchi H."/>
            <person name="Nakajima N."/>
            <person name="Kawachi M."/>
        </authorList>
    </citation>
    <scope>NUCLEOTIDE SEQUENCE [LARGE SCALE GENOMIC DNA]</scope>
    <source>
        <strain evidence="2 3">NIES-35</strain>
    </source>
</reference>
<evidence type="ECO:0000313" key="2">
    <source>
        <dbReference type="EMBL" id="GBF93237.1"/>
    </source>
</evidence>
<feature type="region of interest" description="Disordered" evidence="1">
    <location>
        <begin position="1"/>
        <end position="55"/>
    </location>
</feature>
<feature type="region of interest" description="Disordered" evidence="1">
    <location>
        <begin position="241"/>
        <end position="305"/>
    </location>
</feature>
<evidence type="ECO:0000313" key="3">
    <source>
        <dbReference type="Proteomes" id="UP000247498"/>
    </source>
</evidence>
<organism evidence="2 3">
    <name type="scientific">Raphidocelis subcapitata</name>
    <dbReference type="NCBI Taxonomy" id="307507"/>
    <lineage>
        <taxon>Eukaryota</taxon>
        <taxon>Viridiplantae</taxon>
        <taxon>Chlorophyta</taxon>
        <taxon>core chlorophytes</taxon>
        <taxon>Chlorophyceae</taxon>
        <taxon>CS clade</taxon>
        <taxon>Sphaeropleales</taxon>
        <taxon>Selenastraceae</taxon>
        <taxon>Raphidocelis</taxon>
    </lineage>
</organism>
<dbReference type="AlphaFoldDB" id="A0A2V0P7S6"/>
<gene>
    <name evidence="2" type="ORF">Rsub_05969</name>
</gene>
<feature type="compositionally biased region" description="Low complexity" evidence="1">
    <location>
        <begin position="36"/>
        <end position="49"/>
    </location>
</feature>
<evidence type="ECO:0000256" key="1">
    <source>
        <dbReference type="SAM" id="MobiDB-lite"/>
    </source>
</evidence>
<feature type="region of interest" description="Disordered" evidence="1">
    <location>
        <begin position="163"/>
        <end position="199"/>
    </location>
</feature>
<dbReference type="Proteomes" id="UP000247498">
    <property type="component" value="Unassembled WGS sequence"/>
</dbReference>
<accession>A0A2V0P7S6</accession>
<feature type="compositionally biased region" description="Low complexity" evidence="1">
    <location>
        <begin position="290"/>
        <end position="299"/>
    </location>
</feature>
<feature type="compositionally biased region" description="Gly residues" evidence="1">
    <location>
        <begin position="257"/>
        <end position="266"/>
    </location>
</feature>
<protein>
    <submittedName>
        <fullName evidence="2">Uncharacterized protein</fullName>
    </submittedName>
</protein>
<name>A0A2V0P7S6_9CHLO</name>
<dbReference type="EMBL" id="BDRX01000039">
    <property type="protein sequence ID" value="GBF93237.1"/>
    <property type="molecule type" value="Genomic_DNA"/>
</dbReference>
<keyword evidence="3" id="KW-1185">Reference proteome</keyword>